<dbReference type="InterPro" id="IPR001646">
    <property type="entry name" value="5peptide_repeat"/>
</dbReference>
<proteinExistence type="predicted"/>
<dbReference type="SUPFAM" id="SSF109854">
    <property type="entry name" value="DinB/YfiT-like putative metalloenzymes"/>
    <property type="match status" value="1"/>
</dbReference>
<dbReference type="InterPro" id="IPR034660">
    <property type="entry name" value="DinB/YfiT-like"/>
</dbReference>
<dbReference type="Gene3D" id="2.160.20.80">
    <property type="entry name" value="E3 ubiquitin-protein ligase SopA"/>
    <property type="match status" value="1"/>
</dbReference>
<feature type="domain" description="DinB-like" evidence="1">
    <location>
        <begin position="111"/>
        <end position="254"/>
    </location>
</feature>
<dbReference type="Proteomes" id="UP000597341">
    <property type="component" value="Unassembled WGS sequence"/>
</dbReference>
<organism evidence="2 3">
    <name type="scientific">Nocardioides flavus</name>
    <name type="common">ex Wang et al. 2016</name>
    <dbReference type="NCBI Taxonomy" id="2058780"/>
    <lineage>
        <taxon>Bacteria</taxon>
        <taxon>Bacillati</taxon>
        <taxon>Actinomycetota</taxon>
        <taxon>Actinomycetes</taxon>
        <taxon>Propionibacteriales</taxon>
        <taxon>Nocardioidaceae</taxon>
        <taxon>Nocardioides</taxon>
    </lineage>
</organism>
<name>A0ABQ3HK24_9ACTN</name>
<accession>A0ABQ3HK24</accession>
<reference evidence="3" key="1">
    <citation type="journal article" date="2019" name="Int. J. Syst. Evol. Microbiol.">
        <title>The Global Catalogue of Microorganisms (GCM) 10K type strain sequencing project: providing services to taxonomists for standard genome sequencing and annotation.</title>
        <authorList>
            <consortium name="The Broad Institute Genomics Platform"/>
            <consortium name="The Broad Institute Genome Sequencing Center for Infectious Disease"/>
            <person name="Wu L."/>
            <person name="Ma J."/>
        </authorList>
    </citation>
    <scope>NUCLEOTIDE SEQUENCE [LARGE SCALE GENOMIC DNA]</scope>
    <source>
        <strain evidence="3">CGMCC 1.12791</strain>
    </source>
</reference>
<dbReference type="InterPro" id="IPR024775">
    <property type="entry name" value="DinB-like"/>
</dbReference>
<dbReference type="EMBL" id="BNAD01000003">
    <property type="protein sequence ID" value="GHE17056.1"/>
    <property type="molecule type" value="Genomic_DNA"/>
</dbReference>
<protein>
    <recommendedName>
        <fullName evidence="1">DinB-like domain-containing protein</fullName>
    </recommendedName>
</protein>
<sequence length="269" mass="30492">MTDFTEQDLSDSRFEKVLLRRATFEDVSLADATLTDVDLSGVRIHAARLDKVRMTGVEVPDLVISGEVRRLVVNGVDVGPLVEAELDRRHPERAAMRPTSADGFREAFAILDRLWAETLDHARALRVEQLHEQVDGEWSFIQTLRHLGFVHACWISGVVHGFPTPWHPLDLPSDEVPAHEGVPWERRARPELHEVLSLRRQRRATVAELLERMDDSGLARQVTSATPFLTDVPDLTVGHCLRVVLNEEWEHRRYAERDLAVLAGSTTRS</sequence>
<gene>
    <name evidence="2" type="ORF">GCM10011376_16660</name>
</gene>
<keyword evidence="3" id="KW-1185">Reference proteome</keyword>
<dbReference type="RefSeq" id="WP_191278925.1">
    <property type="nucleotide sequence ID" value="NZ_BNAD01000003.1"/>
</dbReference>
<evidence type="ECO:0000313" key="3">
    <source>
        <dbReference type="Proteomes" id="UP000597341"/>
    </source>
</evidence>
<dbReference type="Gene3D" id="1.20.120.450">
    <property type="entry name" value="dinb family like domain"/>
    <property type="match status" value="1"/>
</dbReference>
<evidence type="ECO:0000313" key="2">
    <source>
        <dbReference type="EMBL" id="GHE17056.1"/>
    </source>
</evidence>
<dbReference type="Pfam" id="PF00805">
    <property type="entry name" value="Pentapeptide"/>
    <property type="match status" value="1"/>
</dbReference>
<dbReference type="Pfam" id="PF12867">
    <property type="entry name" value="DinB_2"/>
    <property type="match status" value="1"/>
</dbReference>
<evidence type="ECO:0000259" key="1">
    <source>
        <dbReference type="Pfam" id="PF12867"/>
    </source>
</evidence>
<comment type="caution">
    <text evidence="2">The sequence shown here is derived from an EMBL/GenBank/DDBJ whole genome shotgun (WGS) entry which is preliminary data.</text>
</comment>
<dbReference type="SUPFAM" id="SSF141571">
    <property type="entry name" value="Pentapeptide repeat-like"/>
    <property type="match status" value="1"/>
</dbReference>